<sequence length="253" mass="27958">MWARDNSTHESDQNSGLAAADFSGDPGEETDYALKSIEECDLNTVLEMYHYTNGTILELNGFLSDAIHEYREAIRLNPAEGFYHYNLGVALLKNCEYNDAYKELCEAIRLNPEDYESRCALGDVYCAIGRSLMACGNLLEAIDSFREAVAIDPDYSDYHCGLGQALLELARSDEAHINEEHLVNAIAEFRTALGIDPESMDARISLGMALSLSQDQCLRTEGLKLLNEVLIAEPFNDDVRSCIDALTAGSHTA</sequence>
<dbReference type="STRING" id="351160.RCIX2478"/>
<dbReference type="EMBL" id="AM114193">
    <property type="protein sequence ID" value="CAJ37554.1"/>
    <property type="molecule type" value="Genomic_DNA"/>
</dbReference>
<evidence type="ECO:0000256" key="2">
    <source>
        <dbReference type="ARBA" id="ARBA00022803"/>
    </source>
</evidence>
<organism evidence="5 6">
    <name type="scientific">Methanocella arvoryzae (strain DSM 22066 / NBRC 105507 / MRE50)</name>
    <dbReference type="NCBI Taxonomy" id="351160"/>
    <lineage>
        <taxon>Archaea</taxon>
        <taxon>Methanobacteriati</taxon>
        <taxon>Methanobacteriota</taxon>
        <taxon>Stenosarchaea group</taxon>
        <taxon>Methanomicrobia</taxon>
        <taxon>Methanocellales</taxon>
        <taxon>Methanocellaceae</taxon>
        <taxon>Methanocella</taxon>
    </lineage>
</organism>
<dbReference type="RefSeq" id="WP_012035028.1">
    <property type="nucleotide sequence ID" value="NC_009464.1"/>
</dbReference>
<name>Q0W239_METAR</name>
<keyword evidence="2 3" id="KW-0802">TPR repeat</keyword>
<dbReference type="SUPFAM" id="SSF48452">
    <property type="entry name" value="TPR-like"/>
    <property type="match status" value="1"/>
</dbReference>
<evidence type="ECO:0000256" key="1">
    <source>
        <dbReference type="ARBA" id="ARBA00022737"/>
    </source>
</evidence>
<feature type="region of interest" description="Disordered" evidence="4">
    <location>
        <begin position="1"/>
        <end position="25"/>
    </location>
</feature>
<keyword evidence="6" id="KW-1185">Reference proteome</keyword>
<accession>Q0W239</accession>
<dbReference type="AlphaFoldDB" id="Q0W239"/>
<dbReference type="Pfam" id="PF13414">
    <property type="entry name" value="TPR_11"/>
    <property type="match status" value="1"/>
</dbReference>
<proteinExistence type="predicted"/>
<feature type="repeat" description="TPR" evidence="3">
    <location>
        <begin position="81"/>
        <end position="114"/>
    </location>
</feature>
<evidence type="ECO:0000313" key="6">
    <source>
        <dbReference type="Proteomes" id="UP000000663"/>
    </source>
</evidence>
<dbReference type="OrthoDB" id="115601at2157"/>
<dbReference type="PROSITE" id="PS50005">
    <property type="entry name" value="TPR"/>
    <property type="match status" value="2"/>
</dbReference>
<dbReference type="InterPro" id="IPR011990">
    <property type="entry name" value="TPR-like_helical_dom_sf"/>
</dbReference>
<reference evidence="5 6" key="1">
    <citation type="journal article" date="2006" name="Science">
        <title>Genome of rice cluster I archaea -- the key methane producers in the rice rhizosphere.</title>
        <authorList>
            <person name="Erkel C."/>
            <person name="Kube M."/>
            <person name="Reinhardt R."/>
            <person name="Liesack W."/>
        </authorList>
    </citation>
    <scope>NUCLEOTIDE SEQUENCE [LARGE SCALE GENOMIC DNA]</scope>
    <source>
        <strain evidence="6">DSM 22066 / NBRC 105507 / MRE50</strain>
    </source>
</reference>
<evidence type="ECO:0000256" key="3">
    <source>
        <dbReference type="PROSITE-ProRule" id="PRU00339"/>
    </source>
</evidence>
<dbReference type="KEGG" id="rci:RCIX2478"/>
<dbReference type="Proteomes" id="UP000000663">
    <property type="component" value="Chromosome"/>
</dbReference>
<keyword evidence="1" id="KW-0677">Repeat</keyword>
<evidence type="ECO:0000313" key="5">
    <source>
        <dbReference type="EMBL" id="CAJ37554.1"/>
    </source>
</evidence>
<dbReference type="GeneID" id="5144624"/>
<dbReference type="PANTHER" id="PTHR44943:SF8">
    <property type="entry name" value="TPR REPEAT-CONTAINING PROTEIN MJ0263"/>
    <property type="match status" value="1"/>
</dbReference>
<dbReference type="InterPro" id="IPR019734">
    <property type="entry name" value="TPR_rpt"/>
</dbReference>
<dbReference type="SMART" id="SM00028">
    <property type="entry name" value="TPR"/>
    <property type="match status" value="3"/>
</dbReference>
<dbReference type="Pfam" id="PF13432">
    <property type="entry name" value="TPR_16"/>
    <property type="match status" value="1"/>
</dbReference>
<dbReference type="eggNOG" id="arCOG03032">
    <property type="taxonomic scope" value="Archaea"/>
</dbReference>
<dbReference type="InterPro" id="IPR051685">
    <property type="entry name" value="Ycf3/AcsC/BcsC/TPR_MFPF"/>
</dbReference>
<protein>
    <submittedName>
        <fullName evidence="5">Uncharacterized protein</fullName>
    </submittedName>
</protein>
<gene>
    <name evidence="5" type="ORF">RCIX2478</name>
</gene>
<feature type="repeat" description="TPR" evidence="3">
    <location>
        <begin position="122"/>
        <end position="155"/>
    </location>
</feature>
<dbReference type="Gene3D" id="1.25.40.10">
    <property type="entry name" value="Tetratricopeptide repeat domain"/>
    <property type="match status" value="2"/>
</dbReference>
<evidence type="ECO:0000256" key="4">
    <source>
        <dbReference type="SAM" id="MobiDB-lite"/>
    </source>
</evidence>
<feature type="compositionally biased region" description="Basic and acidic residues" evidence="4">
    <location>
        <begin position="1"/>
        <end position="12"/>
    </location>
</feature>
<dbReference type="PANTHER" id="PTHR44943">
    <property type="entry name" value="CELLULOSE SYNTHASE OPERON PROTEIN C"/>
    <property type="match status" value="1"/>
</dbReference>